<reference evidence="1" key="1">
    <citation type="submission" date="2016-06" db="EMBL/GenBank/DDBJ databases">
        <title>Complete Genome Sequence of Pandoraea faecigallinarum DSM-23572.</title>
        <authorList>
            <person name="Yong D."/>
            <person name="Ee R."/>
            <person name="Lim Y.-L."/>
            <person name="Yin W.-F."/>
            <person name="Chan K.-G."/>
        </authorList>
    </citation>
    <scope>NUCLEOTIDE SEQUENCE</scope>
    <source>
        <strain evidence="1">DSM 23572</strain>
        <plasmid evidence="1">pPF72-1</plasmid>
    </source>
</reference>
<dbReference type="Gene3D" id="2.30.42.10">
    <property type="match status" value="1"/>
</dbReference>
<dbReference type="InterPro" id="IPR021109">
    <property type="entry name" value="Peptidase_aspartic_dom_sf"/>
</dbReference>
<dbReference type="InterPro" id="IPR036034">
    <property type="entry name" value="PDZ_sf"/>
</dbReference>
<evidence type="ECO:0000313" key="2">
    <source>
        <dbReference type="Proteomes" id="UP000035651"/>
    </source>
</evidence>
<dbReference type="AlphaFoldDB" id="A0A0H3X3X3"/>
<dbReference type="InterPro" id="IPR001969">
    <property type="entry name" value="Aspartic_peptidase_AS"/>
</dbReference>
<dbReference type="InterPro" id="IPR034122">
    <property type="entry name" value="Retropepsin-like_bacterial"/>
</dbReference>
<dbReference type="SUPFAM" id="SSF50156">
    <property type="entry name" value="PDZ domain-like"/>
    <property type="match status" value="1"/>
</dbReference>
<gene>
    <name evidence="1" type="ORF">AB870_24395</name>
</gene>
<dbReference type="GO" id="GO:0004190">
    <property type="term" value="F:aspartic-type endopeptidase activity"/>
    <property type="evidence" value="ECO:0007669"/>
    <property type="project" value="InterPro"/>
</dbReference>
<geneLocation type="plasmid" evidence="1 2">
    <name>pPF72-1</name>
</geneLocation>
<dbReference type="GO" id="GO:0006508">
    <property type="term" value="P:proteolysis"/>
    <property type="evidence" value="ECO:0007669"/>
    <property type="project" value="InterPro"/>
</dbReference>
<proteinExistence type="predicted"/>
<accession>A0A0H3X3X3</accession>
<dbReference type="PROSITE" id="PS00141">
    <property type="entry name" value="ASP_PROTEASE"/>
    <property type="match status" value="1"/>
</dbReference>
<dbReference type="EMBL" id="CP011808">
    <property type="protein sequence ID" value="AKM33456.2"/>
    <property type="molecule type" value="Genomic_DNA"/>
</dbReference>
<name>A0A0H3X3X3_9BURK</name>
<keyword evidence="2" id="KW-1185">Reference proteome</keyword>
<evidence type="ECO:0000313" key="1">
    <source>
        <dbReference type="EMBL" id="AKM33456.2"/>
    </source>
</evidence>
<sequence length="383" mass="41553">MGAVALFTAGCGERTEPARSDATPVMNASFKANTGFIVPVTIGGAVYHFLIDTGASFSVIDNQLAASITRVANDAQIPVIFHKMLENGLSTPNGKLTRAQVRLWQSLPIGLGSYEIPGVLPWIGLDLSLVSQAAGRKIDGMLGMDAFRQLNWVADNRSGVLTVWRHRPGAERFGHCVPYEDSFGLSPGIVLNFGEAWATFRFDTGARYSIVAEQPTLAHFMSQKATTPVGAAAPTATVNGVSQSRDHLVNGLSFDGQALGRFRVSEGSENMLGLNFLARLDRYMFVPSTMEFCYEASHVTQEERQPLRSIAIRFVDDHVEFFSNGPKDLDRYGLQPGDVLIDINGQRLEAAAIADARDQLNTTPVGALTLTIERGGARRTVHL</sequence>
<protein>
    <recommendedName>
        <fullName evidence="3">PDZ domain-containing protein</fullName>
    </recommendedName>
</protein>
<organism evidence="1 2">
    <name type="scientific">Pandoraea faecigallinarum</name>
    <dbReference type="NCBI Taxonomy" id="656179"/>
    <lineage>
        <taxon>Bacteria</taxon>
        <taxon>Pseudomonadati</taxon>
        <taxon>Pseudomonadota</taxon>
        <taxon>Betaproteobacteria</taxon>
        <taxon>Burkholderiales</taxon>
        <taxon>Burkholderiaceae</taxon>
        <taxon>Pandoraea</taxon>
    </lineage>
</organism>
<keyword evidence="1" id="KW-0614">Plasmid</keyword>
<evidence type="ECO:0008006" key="3">
    <source>
        <dbReference type="Google" id="ProtNLM"/>
    </source>
</evidence>
<dbReference type="KEGG" id="pfg:AB870_24395"/>
<dbReference type="Proteomes" id="UP000035651">
    <property type="component" value="Plasmid pPF72-1"/>
</dbReference>
<dbReference type="Gene3D" id="2.40.70.10">
    <property type="entry name" value="Acid Proteases"/>
    <property type="match status" value="1"/>
</dbReference>
<dbReference type="SUPFAM" id="SSF50630">
    <property type="entry name" value="Acid proteases"/>
    <property type="match status" value="1"/>
</dbReference>
<dbReference type="Pfam" id="PF13650">
    <property type="entry name" value="Asp_protease_2"/>
    <property type="match status" value="1"/>
</dbReference>
<dbReference type="CDD" id="cd05483">
    <property type="entry name" value="retropepsin_like_bacteria"/>
    <property type="match status" value="1"/>
</dbReference>